<dbReference type="Gene3D" id="3.30.360.10">
    <property type="entry name" value="Dihydrodipicolinate Reductase, domain 2"/>
    <property type="match status" value="1"/>
</dbReference>
<feature type="domain" description="Aspartate/glutamate/uridylate kinase" evidence="12">
    <location>
        <begin position="10"/>
        <end position="224"/>
    </location>
</feature>
<comment type="pathway">
    <text evidence="3">Amino-acid biosynthesis; L-methionine biosynthesis via de novo pathway; L-homoserine from L-aspartate: step 3/3.</text>
</comment>
<dbReference type="Proteomes" id="UP000031518">
    <property type="component" value="Unassembled WGS sequence"/>
</dbReference>
<dbReference type="FunFam" id="3.30.360.10:FF:000005">
    <property type="entry name" value="Homoserine dehydrogenase"/>
    <property type="match status" value="1"/>
</dbReference>
<comment type="pathway">
    <text evidence="1">Amino-acid biosynthesis; L-methionine biosynthesis via de novo pathway; L-homoserine from L-aspartate: step 1/3.</text>
</comment>
<dbReference type="InterPro" id="IPR005106">
    <property type="entry name" value="Asp/hSer_DH_NAD-bd"/>
</dbReference>
<reference evidence="15 16" key="1">
    <citation type="submission" date="2013-12" db="EMBL/GenBank/DDBJ databases">
        <authorList>
            <person name="Stott M."/>
        </authorList>
    </citation>
    <scope>NUCLEOTIDE SEQUENCE [LARGE SCALE GENOMIC DNA]</scope>
    <source>
        <strain evidence="15 16">K22</strain>
    </source>
</reference>
<name>A0A0B6WSY8_9BACT</name>
<comment type="pathway">
    <text evidence="4">Amino-acid biosynthesis; L-threonine biosynthesis; L-threonine from L-aspartate: step 1/5.</text>
</comment>
<dbReference type="SUPFAM" id="SSF51735">
    <property type="entry name" value="NAD(P)-binding Rossmann-fold domains"/>
    <property type="match status" value="1"/>
</dbReference>
<evidence type="ECO:0000256" key="2">
    <source>
        <dbReference type="ARBA" id="ARBA00005056"/>
    </source>
</evidence>
<dbReference type="UniPathway" id="UPA00051">
    <property type="reaction ID" value="UER00465"/>
</dbReference>
<evidence type="ECO:0000256" key="10">
    <source>
        <dbReference type="ARBA" id="ARBA00023002"/>
    </source>
</evidence>
<dbReference type="UniPathway" id="UPA00050">
    <property type="reaction ID" value="UER00063"/>
</dbReference>
<organism evidence="15 16">
    <name type="scientific">Pyrinomonas methylaliphatogenes</name>
    <dbReference type="NCBI Taxonomy" id="454194"/>
    <lineage>
        <taxon>Bacteria</taxon>
        <taxon>Pseudomonadati</taxon>
        <taxon>Acidobacteriota</taxon>
        <taxon>Blastocatellia</taxon>
        <taxon>Blastocatellales</taxon>
        <taxon>Pyrinomonadaceae</taxon>
        <taxon>Pyrinomonas</taxon>
    </lineage>
</organism>
<keyword evidence="9" id="KW-0791">Threonine biosynthesis</keyword>
<keyword evidence="15" id="KW-0808">Transferase</keyword>
<comment type="similarity">
    <text evidence="5">Belongs to the homoserine dehydrogenase family.</text>
</comment>
<dbReference type="GO" id="GO:0016301">
    <property type="term" value="F:kinase activity"/>
    <property type="evidence" value="ECO:0007669"/>
    <property type="project" value="UniProtKB-KW"/>
</dbReference>
<proteinExistence type="inferred from homology"/>
<evidence type="ECO:0000256" key="5">
    <source>
        <dbReference type="ARBA" id="ARBA00006753"/>
    </source>
</evidence>
<dbReference type="EC" id="1.1.1.3" evidence="6"/>
<dbReference type="NCBIfam" id="NF004976">
    <property type="entry name" value="PRK06349.1"/>
    <property type="match status" value="1"/>
</dbReference>
<accession>A0A0B6WSY8</accession>
<sequence>MIEAEKHHAVVLKFGSSVLRSEDDLPSAVHEIYRAWRDGAQVIVVVSALGDATDQLLRRASRICEQPEPAALAALLATGEATTVALLGLALDRAGIPTRILDPAQAGLRTRGDRLDAELVAVDLERLRAELQQGVVVLPGFVGRGEHGETTLLGRGGSDFTAVFLAQRLGARCILFKNVDGLYTADPAAVSWGQPRRFARATWETAKRVGGGIIQPKALDFAAAHRFSFIIAAPWATVWTEIGAGPDEYATERTPAMPVRIALLGCGTVGGGVYSRLAALAGQFEVIGVSVRNRERALSVGVPEGLIVQDPEALIDKPCDVVVELMGGLEPAATLVERALRARRHVVTANKALIAAKGEHLIALAAENGVRLAYSAAVGGALPALEAVARARAAGPIRSLSGVLNGTTNFILDQLASGMSWDEAVRAAQEEGYAEADPSLDLDGTDAAQKIVLLARAAFGVNLSLDEIEREGITRIDAAEIARARAEGKMIRLVASCERTADGVNARVRPQHLPQSHPLASTAGIENRLLIEPEAGAPLLIAGKGAGRWPTTESVLADLFDIRWAAQQVSSNEEVEECIA</sequence>
<evidence type="ECO:0000313" key="15">
    <source>
        <dbReference type="EMBL" id="CDM64086.1"/>
    </source>
</evidence>
<dbReference type="InterPro" id="IPR001048">
    <property type="entry name" value="Asp/Glu/Uridylate_kinase"/>
</dbReference>
<dbReference type="Pfam" id="PF00742">
    <property type="entry name" value="Homoserine_dh"/>
    <property type="match status" value="1"/>
</dbReference>
<protein>
    <recommendedName>
        <fullName evidence="7">Homoserine dehydrogenase</fullName>
        <ecNumber evidence="6">1.1.1.3</ecNumber>
    </recommendedName>
</protein>
<dbReference type="PANTHER" id="PTHR43331">
    <property type="entry name" value="HOMOSERINE DEHYDROGENASE"/>
    <property type="match status" value="1"/>
</dbReference>
<dbReference type="GO" id="GO:0004412">
    <property type="term" value="F:homoserine dehydrogenase activity"/>
    <property type="evidence" value="ECO:0007669"/>
    <property type="project" value="UniProtKB-EC"/>
</dbReference>
<keyword evidence="11" id="KW-0486">Methionine biosynthesis</keyword>
<keyword evidence="8" id="KW-0028">Amino-acid biosynthesis</keyword>
<evidence type="ECO:0000256" key="7">
    <source>
        <dbReference type="ARBA" id="ARBA00013376"/>
    </source>
</evidence>
<dbReference type="Gene3D" id="3.40.1160.10">
    <property type="entry name" value="Acetylglutamate kinase-like"/>
    <property type="match status" value="1"/>
</dbReference>
<keyword evidence="10 15" id="KW-0560">Oxidoreductase</keyword>
<evidence type="ECO:0000256" key="1">
    <source>
        <dbReference type="ARBA" id="ARBA00004986"/>
    </source>
</evidence>
<evidence type="ECO:0000259" key="14">
    <source>
        <dbReference type="Pfam" id="PF03447"/>
    </source>
</evidence>
<dbReference type="GO" id="GO:0009086">
    <property type="term" value="P:methionine biosynthetic process"/>
    <property type="evidence" value="ECO:0007669"/>
    <property type="project" value="UniProtKB-KW"/>
</dbReference>
<dbReference type="Pfam" id="PF03447">
    <property type="entry name" value="NAD_binding_3"/>
    <property type="match status" value="1"/>
</dbReference>
<dbReference type="Pfam" id="PF00696">
    <property type="entry name" value="AA_kinase"/>
    <property type="match status" value="1"/>
</dbReference>
<feature type="domain" description="Homoserine dehydrogenase catalytic" evidence="13">
    <location>
        <begin position="383"/>
        <end position="559"/>
    </location>
</feature>
<dbReference type="STRING" id="454194.PYK22_00078"/>
<feature type="domain" description="Aspartate/homoserine dehydrogenase NAD-binding" evidence="14">
    <location>
        <begin position="265"/>
        <end position="374"/>
    </location>
</feature>
<dbReference type="PANTHER" id="PTHR43331:SF1">
    <property type="entry name" value="HOMOSERINE DEHYDROGENASE"/>
    <property type="match status" value="1"/>
</dbReference>
<comment type="pathway">
    <text evidence="2">Amino-acid biosynthesis; L-threonine biosynthesis; L-threonine from L-aspartate: step 3/5.</text>
</comment>
<dbReference type="PROSITE" id="PS01042">
    <property type="entry name" value="HOMOSER_DHGENASE"/>
    <property type="match status" value="1"/>
</dbReference>
<evidence type="ECO:0000256" key="8">
    <source>
        <dbReference type="ARBA" id="ARBA00022605"/>
    </source>
</evidence>
<evidence type="ECO:0000259" key="12">
    <source>
        <dbReference type="Pfam" id="PF00696"/>
    </source>
</evidence>
<dbReference type="SUPFAM" id="SSF55347">
    <property type="entry name" value="Glyceraldehyde-3-phosphate dehydrogenase-like, C-terminal domain"/>
    <property type="match status" value="1"/>
</dbReference>
<dbReference type="Gene3D" id="3.40.50.720">
    <property type="entry name" value="NAD(P)-binding Rossmann-like Domain"/>
    <property type="match status" value="1"/>
</dbReference>
<dbReference type="InterPro" id="IPR001342">
    <property type="entry name" value="HDH_cat"/>
</dbReference>
<dbReference type="InterPro" id="IPR036291">
    <property type="entry name" value="NAD(P)-bd_dom_sf"/>
</dbReference>
<reference evidence="15 16" key="2">
    <citation type="submission" date="2015-01" db="EMBL/GenBank/DDBJ databases">
        <title>Complete genome sequence of Pyrinomonas methylaliphatogenes type strain K22T.</title>
        <authorList>
            <person name="Lee K.C.Y."/>
            <person name="Power J.F."/>
            <person name="Dunfield P.F."/>
            <person name="Morgan X.C."/>
            <person name="Huttenhower C."/>
            <person name="Stott M.B."/>
        </authorList>
    </citation>
    <scope>NUCLEOTIDE SEQUENCE [LARGE SCALE GENOMIC DNA]</scope>
    <source>
        <strain evidence="15 16">K22</strain>
    </source>
</reference>
<evidence type="ECO:0000259" key="13">
    <source>
        <dbReference type="Pfam" id="PF00742"/>
    </source>
</evidence>
<gene>
    <name evidence="15" type="ORF">PYK22_00078</name>
</gene>
<keyword evidence="16" id="KW-1185">Reference proteome</keyword>
<dbReference type="GO" id="GO:0050661">
    <property type="term" value="F:NADP binding"/>
    <property type="evidence" value="ECO:0007669"/>
    <property type="project" value="InterPro"/>
</dbReference>
<evidence type="ECO:0000256" key="11">
    <source>
        <dbReference type="ARBA" id="ARBA00023167"/>
    </source>
</evidence>
<evidence type="ECO:0000256" key="6">
    <source>
        <dbReference type="ARBA" id="ARBA00013213"/>
    </source>
</evidence>
<evidence type="ECO:0000256" key="9">
    <source>
        <dbReference type="ARBA" id="ARBA00022697"/>
    </source>
</evidence>
<evidence type="ECO:0000256" key="3">
    <source>
        <dbReference type="ARBA" id="ARBA00005062"/>
    </source>
</evidence>
<keyword evidence="15" id="KW-0418">Kinase</keyword>
<dbReference type="InterPro" id="IPR019811">
    <property type="entry name" value="HDH_CS"/>
</dbReference>
<dbReference type="InterPro" id="IPR036393">
    <property type="entry name" value="AceGlu_kinase-like_sf"/>
</dbReference>
<dbReference type="EMBL" id="CBXV010000001">
    <property type="protein sequence ID" value="CDM64086.1"/>
    <property type="molecule type" value="Genomic_DNA"/>
</dbReference>
<evidence type="ECO:0000313" key="16">
    <source>
        <dbReference type="Proteomes" id="UP000031518"/>
    </source>
</evidence>
<dbReference type="AlphaFoldDB" id="A0A0B6WSY8"/>
<dbReference type="GO" id="GO:0009088">
    <property type="term" value="P:threonine biosynthetic process"/>
    <property type="evidence" value="ECO:0007669"/>
    <property type="project" value="UniProtKB-UniPathway"/>
</dbReference>
<dbReference type="SUPFAM" id="SSF53633">
    <property type="entry name" value="Carbamate kinase-like"/>
    <property type="match status" value="1"/>
</dbReference>
<evidence type="ECO:0000256" key="4">
    <source>
        <dbReference type="ARBA" id="ARBA00005139"/>
    </source>
</evidence>